<dbReference type="RefSeq" id="WP_039104586.1">
    <property type="nucleotide sequence ID" value="NZ_CALYQC010000073.1"/>
</dbReference>
<accession>A0A0A7S2D6</accession>
<dbReference type="Proteomes" id="UP000030901">
    <property type="component" value="Chromosome"/>
</dbReference>
<keyword evidence="8" id="KW-1185">Reference proteome</keyword>
<evidence type="ECO:0000256" key="3">
    <source>
        <dbReference type="ARBA" id="ARBA00022833"/>
    </source>
</evidence>
<proteinExistence type="predicted"/>
<evidence type="ECO:0000313" key="9">
    <source>
        <dbReference type="Proteomes" id="UP000247838"/>
    </source>
</evidence>
<feature type="zinc finger region" description="dksA C4-type" evidence="4">
    <location>
        <begin position="40"/>
        <end position="64"/>
    </location>
</feature>
<dbReference type="PANTHER" id="PTHR38777:SF1">
    <property type="entry name" value="DNAK SUPPRESSOR PROTEIN"/>
    <property type="match status" value="1"/>
</dbReference>
<dbReference type="GO" id="GO:1900378">
    <property type="term" value="P:positive regulation of secondary metabolite biosynthetic process"/>
    <property type="evidence" value="ECO:0007669"/>
    <property type="project" value="TreeGrafter"/>
</dbReference>
<evidence type="ECO:0000256" key="2">
    <source>
        <dbReference type="ARBA" id="ARBA00022771"/>
    </source>
</evidence>
<dbReference type="Proteomes" id="UP000247838">
    <property type="component" value="Unassembled WGS sequence"/>
</dbReference>
<dbReference type="NCBIfam" id="NF008243">
    <property type="entry name" value="PRK11019.1"/>
    <property type="match status" value="1"/>
</dbReference>
<feature type="domain" description="Zinc finger DksA/TraR C4-type" evidence="5">
    <location>
        <begin position="38"/>
        <end position="65"/>
    </location>
</feature>
<dbReference type="Pfam" id="PF01258">
    <property type="entry name" value="zf-dskA_traR"/>
    <property type="match status" value="1"/>
</dbReference>
<name>A0A0A7S2D6_FRIPE</name>
<evidence type="ECO:0000259" key="5">
    <source>
        <dbReference type="Pfam" id="PF01258"/>
    </source>
</evidence>
<dbReference type="EMBL" id="CP009056">
    <property type="protein sequence ID" value="AJA44982.1"/>
    <property type="molecule type" value="Genomic_DNA"/>
</dbReference>
<dbReference type="SUPFAM" id="SSF57716">
    <property type="entry name" value="Glucocorticoid receptor-like (DNA-binding domain)"/>
    <property type="match status" value="1"/>
</dbReference>
<protein>
    <submittedName>
        <fullName evidence="7">DksA/TraR family C4-type zinc finger protein</fullName>
    </submittedName>
    <submittedName>
        <fullName evidence="6">Transcriptional regulator, TraR/DksA family</fullName>
    </submittedName>
</protein>
<dbReference type="GO" id="GO:0008270">
    <property type="term" value="F:zinc ion binding"/>
    <property type="evidence" value="ECO:0007669"/>
    <property type="project" value="UniProtKB-KW"/>
</dbReference>
<evidence type="ECO:0000313" key="8">
    <source>
        <dbReference type="Proteomes" id="UP000030901"/>
    </source>
</evidence>
<evidence type="ECO:0000256" key="4">
    <source>
        <dbReference type="PROSITE-ProRule" id="PRU00510"/>
    </source>
</evidence>
<dbReference type="STRING" id="1267021.FPB0191_01158"/>
<organism evidence="6 8">
    <name type="scientific">Frischella perrara</name>
    <dbReference type="NCBI Taxonomy" id="1267021"/>
    <lineage>
        <taxon>Bacteria</taxon>
        <taxon>Pseudomonadati</taxon>
        <taxon>Pseudomonadota</taxon>
        <taxon>Gammaproteobacteria</taxon>
        <taxon>Orbales</taxon>
        <taxon>Orbaceae</taxon>
        <taxon>Frischella</taxon>
    </lineage>
</organism>
<reference evidence="6 8" key="1">
    <citation type="journal article" date="2014" name="Appl. Environ. Microbiol.">
        <title>Gut symbionts from distinct hosts exhibit genotoxic activity via divergent colibactin biosynthetic pathways.</title>
        <authorList>
            <person name="Engel P."/>
            <person name="Vizcaino M.I."/>
            <person name="Crawford J.M."/>
        </authorList>
    </citation>
    <scope>NUCLEOTIDE SEQUENCE [LARGE SCALE GENOMIC DNA]</scope>
    <source>
        <strain evidence="6 8">PEB0191</strain>
    </source>
</reference>
<dbReference type="EMBL" id="QGLM01000013">
    <property type="protein sequence ID" value="PXY95242.1"/>
    <property type="molecule type" value="Genomic_DNA"/>
</dbReference>
<gene>
    <name evidence="7" type="ORF">DKK76_05530</name>
    <name evidence="6" type="ORF">FPB0191_01158</name>
</gene>
<dbReference type="PROSITE" id="PS51128">
    <property type="entry name" value="ZF_DKSA_2"/>
    <property type="match status" value="1"/>
</dbReference>
<dbReference type="KEGG" id="fpp:FPB0191_01158"/>
<sequence>MAVGWASDDAVNQQIESTITDGIENARRQLNQNSISAKYCFECGELIPEARRKAIKGVKYCIDCQYQIDKQLEKNFSLFNRRGNKDSQLR</sequence>
<dbReference type="InterPro" id="IPR000962">
    <property type="entry name" value="Znf_DskA_TraR"/>
</dbReference>
<evidence type="ECO:0000256" key="1">
    <source>
        <dbReference type="ARBA" id="ARBA00022723"/>
    </source>
</evidence>
<evidence type="ECO:0000313" key="6">
    <source>
        <dbReference type="EMBL" id="AJA44982.1"/>
    </source>
</evidence>
<dbReference type="PANTHER" id="PTHR38777">
    <property type="entry name" value="FELS-2 PROPHAGE PROTEIN"/>
    <property type="match status" value="1"/>
</dbReference>
<evidence type="ECO:0000313" key="7">
    <source>
        <dbReference type="EMBL" id="PXY95242.1"/>
    </source>
</evidence>
<dbReference type="OrthoDB" id="962301at2"/>
<dbReference type="AlphaFoldDB" id="A0A0A7S2D6"/>
<keyword evidence="1" id="KW-0479">Metal-binding</keyword>
<keyword evidence="2" id="KW-0863">Zinc-finger</keyword>
<dbReference type="HOGENOM" id="CLU_158637_0_1_6"/>
<dbReference type="Gene3D" id="1.20.120.910">
    <property type="entry name" value="DksA, coiled-coil domain"/>
    <property type="match status" value="1"/>
</dbReference>
<reference evidence="7 9" key="2">
    <citation type="submission" date="2018-05" db="EMBL/GenBank/DDBJ databases">
        <title>Reference genomes for bee gut microbiota database.</title>
        <authorList>
            <person name="Ellegaard K.M."/>
        </authorList>
    </citation>
    <scope>NUCLEOTIDE SEQUENCE [LARGE SCALE GENOMIC DNA]</scope>
    <source>
        <strain evidence="7 9">ESL0167</strain>
    </source>
</reference>
<keyword evidence="3" id="KW-0862">Zinc</keyword>